<organism evidence="10 11">
    <name type="scientific">Lingula anatina</name>
    <name type="common">Brachiopod</name>
    <name type="synonym">Lingula unguis</name>
    <dbReference type="NCBI Taxonomy" id="7574"/>
    <lineage>
        <taxon>Eukaryota</taxon>
        <taxon>Metazoa</taxon>
        <taxon>Spiralia</taxon>
        <taxon>Lophotrochozoa</taxon>
        <taxon>Brachiopoda</taxon>
        <taxon>Linguliformea</taxon>
        <taxon>Lingulata</taxon>
        <taxon>Lingulida</taxon>
        <taxon>Linguloidea</taxon>
        <taxon>Lingulidae</taxon>
        <taxon>Lingula</taxon>
    </lineage>
</organism>
<sequence length="293" mass="32719">MNTTTASVGFDLASLYPGLSPQELCWVYQGKCWCATMYVLTIFGFVGSLLTFIVVLRSERLRSRSTFVYLLFLAAVDEFVLLYLSGECLNFHLSPPSTDHVCTIDSVGHVVSDTLVYLSVIYVTAVTVERLIIVKWPLKAAYLCRRRTAIVACIVTAFVVLAFNGFNLSMCYVGVETKLSVITAGNYMFIIIHVILCLTIAVLTAIIIFQLSRSSARRRQMSTTTPAASASSGSTRESFAQKTHVLLLTTPISFTILTWPKYGFDIWLTTIELQGWCPKYESGDWLTHPELQR</sequence>
<feature type="domain" description="G-protein coupled receptors family 1 profile" evidence="9">
    <location>
        <begin position="47"/>
        <end position="260"/>
    </location>
</feature>
<feature type="transmembrane region" description="Helical" evidence="8">
    <location>
        <begin position="67"/>
        <end position="86"/>
    </location>
</feature>
<feature type="transmembrane region" description="Helical" evidence="8">
    <location>
        <begin position="150"/>
        <end position="175"/>
    </location>
</feature>
<evidence type="ECO:0000256" key="4">
    <source>
        <dbReference type="ARBA" id="ARBA00023040"/>
    </source>
</evidence>
<evidence type="ECO:0000313" key="11">
    <source>
        <dbReference type="RefSeq" id="XP_013413628.1"/>
    </source>
</evidence>
<evidence type="ECO:0000256" key="1">
    <source>
        <dbReference type="ARBA" id="ARBA00004141"/>
    </source>
</evidence>
<dbReference type="InParanoid" id="A0A1S3JTI1"/>
<dbReference type="PROSITE" id="PS50262">
    <property type="entry name" value="G_PROTEIN_RECEP_F1_2"/>
    <property type="match status" value="1"/>
</dbReference>
<evidence type="ECO:0000313" key="10">
    <source>
        <dbReference type="Proteomes" id="UP000085678"/>
    </source>
</evidence>
<dbReference type="KEGG" id="lak:106175976"/>
<keyword evidence="4" id="KW-0297">G-protein coupled receptor</keyword>
<evidence type="ECO:0000256" key="8">
    <source>
        <dbReference type="SAM" id="Phobius"/>
    </source>
</evidence>
<dbReference type="RefSeq" id="XP_013413628.1">
    <property type="nucleotide sequence ID" value="XM_013558174.1"/>
</dbReference>
<name>A0A1S3JTI1_LINAN</name>
<dbReference type="PANTHER" id="PTHR24243:SF230">
    <property type="entry name" value="G-PROTEIN COUPLED RECEPTORS FAMILY 1 PROFILE DOMAIN-CONTAINING PROTEIN"/>
    <property type="match status" value="1"/>
</dbReference>
<dbReference type="SUPFAM" id="SSF81321">
    <property type="entry name" value="Family A G protein-coupled receptor-like"/>
    <property type="match status" value="1"/>
</dbReference>
<feature type="transmembrane region" description="Helical" evidence="8">
    <location>
        <begin position="187"/>
        <end position="211"/>
    </location>
</feature>
<keyword evidence="10" id="KW-1185">Reference proteome</keyword>
<keyword evidence="3 8" id="KW-1133">Transmembrane helix</keyword>
<keyword evidence="5 8" id="KW-0472">Membrane</keyword>
<reference evidence="11" key="1">
    <citation type="submission" date="2025-08" db="UniProtKB">
        <authorList>
            <consortium name="RefSeq"/>
        </authorList>
    </citation>
    <scope>IDENTIFICATION</scope>
    <source>
        <tissue evidence="11">Gonads</tissue>
    </source>
</reference>
<dbReference type="AlphaFoldDB" id="A0A1S3JTI1"/>
<keyword evidence="6" id="KW-0675">Receptor</keyword>
<evidence type="ECO:0000256" key="5">
    <source>
        <dbReference type="ARBA" id="ARBA00023136"/>
    </source>
</evidence>
<gene>
    <name evidence="11" type="primary">LOC106175976</name>
</gene>
<feature type="transmembrane region" description="Helical" evidence="8">
    <location>
        <begin position="35"/>
        <end position="55"/>
    </location>
</feature>
<dbReference type="GO" id="GO:0005886">
    <property type="term" value="C:plasma membrane"/>
    <property type="evidence" value="ECO:0007669"/>
    <property type="project" value="TreeGrafter"/>
</dbReference>
<evidence type="ECO:0000256" key="3">
    <source>
        <dbReference type="ARBA" id="ARBA00022989"/>
    </source>
</evidence>
<evidence type="ECO:0000256" key="7">
    <source>
        <dbReference type="ARBA" id="ARBA00023224"/>
    </source>
</evidence>
<comment type="subcellular location">
    <subcellularLocation>
        <location evidence="1">Membrane</location>
        <topology evidence="1">Multi-pass membrane protein</topology>
    </subcellularLocation>
</comment>
<dbReference type="GeneID" id="106175976"/>
<feature type="transmembrane region" description="Helical" evidence="8">
    <location>
        <begin position="115"/>
        <end position="138"/>
    </location>
</feature>
<dbReference type="Proteomes" id="UP000085678">
    <property type="component" value="Unplaced"/>
</dbReference>
<evidence type="ECO:0000259" key="9">
    <source>
        <dbReference type="PROSITE" id="PS50262"/>
    </source>
</evidence>
<accession>A0A1S3JTI1</accession>
<dbReference type="InterPro" id="IPR017452">
    <property type="entry name" value="GPCR_Rhodpsn_7TM"/>
</dbReference>
<proteinExistence type="predicted"/>
<dbReference type="Gene3D" id="1.20.1070.10">
    <property type="entry name" value="Rhodopsin 7-helix transmembrane proteins"/>
    <property type="match status" value="1"/>
</dbReference>
<evidence type="ECO:0000256" key="2">
    <source>
        <dbReference type="ARBA" id="ARBA00022692"/>
    </source>
</evidence>
<evidence type="ECO:0000256" key="6">
    <source>
        <dbReference type="ARBA" id="ARBA00023170"/>
    </source>
</evidence>
<keyword evidence="2 8" id="KW-0812">Transmembrane</keyword>
<dbReference type="PANTHER" id="PTHR24243">
    <property type="entry name" value="G-PROTEIN COUPLED RECEPTOR"/>
    <property type="match status" value="1"/>
</dbReference>
<keyword evidence="7" id="KW-0807">Transducer</keyword>
<protein>
    <submittedName>
        <fullName evidence="11">Uncharacterized protein LOC106175976</fullName>
    </submittedName>
</protein>
<dbReference type="GO" id="GO:0004930">
    <property type="term" value="F:G protein-coupled receptor activity"/>
    <property type="evidence" value="ECO:0007669"/>
    <property type="project" value="UniProtKB-KW"/>
</dbReference>